<feature type="transmembrane region" description="Helical" evidence="1">
    <location>
        <begin position="105"/>
        <end position="132"/>
    </location>
</feature>
<evidence type="ECO:0000313" key="2">
    <source>
        <dbReference type="EMBL" id="APE35421.1"/>
    </source>
</evidence>
<protein>
    <recommendedName>
        <fullName evidence="4">ABC transporter permease</fullName>
    </recommendedName>
</protein>
<feature type="transmembrane region" description="Helical" evidence="1">
    <location>
        <begin position="61"/>
        <end position="84"/>
    </location>
</feature>
<proteinExistence type="predicted"/>
<feature type="transmembrane region" description="Helical" evidence="1">
    <location>
        <begin position="33"/>
        <end position="55"/>
    </location>
</feature>
<keyword evidence="3" id="KW-1185">Reference proteome</keyword>
<feature type="transmembrane region" description="Helical" evidence="1">
    <location>
        <begin position="179"/>
        <end position="197"/>
    </location>
</feature>
<keyword evidence="1" id="KW-1133">Transmembrane helix</keyword>
<dbReference type="OrthoDB" id="4550409at2"/>
<organism evidence="2 3">
    <name type="scientific">Nocardia mangyaensis</name>
    <dbReference type="NCBI Taxonomy" id="2213200"/>
    <lineage>
        <taxon>Bacteria</taxon>
        <taxon>Bacillati</taxon>
        <taxon>Actinomycetota</taxon>
        <taxon>Actinomycetes</taxon>
        <taxon>Mycobacteriales</taxon>
        <taxon>Nocardiaceae</taxon>
        <taxon>Nocardia</taxon>
    </lineage>
</organism>
<feature type="transmembrane region" description="Helical" evidence="1">
    <location>
        <begin position="236"/>
        <end position="254"/>
    </location>
</feature>
<reference evidence="2" key="1">
    <citation type="submission" date="2016-11" db="EMBL/GenBank/DDBJ databases">
        <authorList>
            <person name="Jaros S."/>
            <person name="Januszkiewicz K."/>
            <person name="Wedrychowicz H."/>
        </authorList>
    </citation>
    <scope>NUCLEOTIDE SEQUENCE [LARGE SCALE GENOMIC DNA]</scope>
    <source>
        <strain evidence="2">Y48</strain>
    </source>
</reference>
<dbReference type="RefSeq" id="WP_071928610.1">
    <property type="nucleotide sequence ID" value="NZ_CP018082.1"/>
</dbReference>
<sequence length="259" mass="26375">MTSLTDARTGADDLRNQLRSEIIKIRSARSLTLLPIVAVILGPVAAVFVGLTGSLEADDTVLGGALTAVPLSLAVVAAWGAMVISTEFTSGTIRPVLAATPQRGMVLAAKAIVVTHVATVIGLITTTSAYLVGSATIDAGRYAPGTALPGMFGIYACFPAVALLGLATGVMLRSSVGAVAVVGTHILLPQLSSAQAFGDLHKVVTLFAPSAVVAKLAQSSDGAAELMGSLGGWPRLVIVIGTTLIAVLIARRILEREDL</sequence>
<keyword evidence="1" id="KW-0812">Transmembrane</keyword>
<dbReference type="AlphaFoldDB" id="A0A1J0VTQ1"/>
<dbReference type="EMBL" id="CP018082">
    <property type="protein sequence ID" value="APE35421.1"/>
    <property type="molecule type" value="Genomic_DNA"/>
</dbReference>
<gene>
    <name evidence="2" type="ORF">BOX37_17350</name>
</gene>
<name>A0A1J0VTQ1_9NOCA</name>
<dbReference type="Proteomes" id="UP000183810">
    <property type="component" value="Chromosome"/>
</dbReference>
<evidence type="ECO:0008006" key="4">
    <source>
        <dbReference type="Google" id="ProtNLM"/>
    </source>
</evidence>
<accession>A0A1J0VTQ1</accession>
<feature type="transmembrane region" description="Helical" evidence="1">
    <location>
        <begin position="152"/>
        <end position="172"/>
    </location>
</feature>
<evidence type="ECO:0000313" key="3">
    <source>
        <dbReference type="Proteomes" id="UP000183810"/>
    </source>
</evidence>
<evidence type="ECO:0000256" key="1">
    <source>
        <dbReference type="SAM" id="Phobius"/>
    </source>
</evidence>
<keyword evidence="1" id="KW-0472">Membrane</keyword>
<dbReference type="KEGG" id="nsl:BOX37_17350"/>